<name>A0ACB8AX91_9AGAM</name>
<feature type="non-terminal residue" evidence="1">
    <location>
        <position position="1"/>
    </location>
</feature>
<sequence length="274" mass="30876">PGTPTAARRTLDADIDPTLYTPSKRMRLMTAALAKTASGSFLVSKTPVTSTSRIPRPVLEGPPNILNPDWNLVQSATPALSMPWFELECYGTQLQSSLGHAQRHMQGRDAIIEGAHAQLIIQDIFCMKQSQALHTRENKKENDQTKLFPGGKGQLLTSEEFMEEVEGIELKKQAKEVAKTSRRDDLEAKRKEKESIEARWKEILQWHDEAVEKWEADCGRWYEEGLSKAYWDKRPSKPTKPKQSQPVATTSAVTIEDLQDKNKDTSSADEDDVQ</sequence>
<proteinExistence type="predicted"/>
<dbReference type="Proteomes" id="UP000790709">
    <property type="component" value="Unassembled WGS sequence"/>
</dbReference>
<comment type="caution">
    <text evidence="1">The sequence shown here is derived from an EMBL/GenBank/DDBJ whole genome shotgun (WGS) entry which is preliminary data.</text>
</comment>
<evidence type="ECO:0000313" key="2">
    <source>
        <dbReference type="Proteomes" id="UP000790709"/>
    </source>
</evidence>
<evidence type="ECO:0000313" key="1">
    <source>
        <dbReference type="EMBL" id="KAH7917907.1"/>
    </source>
</evidence>
<gene>
    <name evidence="1" type="ORF">BV22DRAFT_1025518</name>
</gene>
<dbReference type="EMBL" id="MU266902">
    <property type="protein sequence ID" value="KAH7917907.1"/>
    <property type="molecule type" value="Genomic_DNA"/>
</dbReference>
<organism evidence="1 2">
    <name type="scientific">Leucogyrophana mollusca</name>
    <dbReference type="NCBI Taxonomy" id="85980"/>
    <lineage>
        <taxon>Eukaryota</taxon>
        <taxon>Fungi</taxon>
        <taxon>Dikarya</taxon>
        <taxon>Basidiomycota</taxon>
        <taxon>Agaricomycotina</taxon>
        <taxon>Agaricomycetes</taxon>
        <taxon>Agaricomycetidae</taxon>
        <taxon>Boletales</taxon>
        <taxon>Boletales incertae sedis</taxon>
        <taxon>Leucogyrophana</taxon>
    </lineage>
</organism>
<protein>
    <submittedName>
        <fullName evidence="1">Uncharacterized protein</fullName>
    </submittedName>
</protein>
<accession>A0ACB8AX91</accession>
<keyword evidence="2" id="KW-1185">Reference proteome</keyword>
<reference evidence="1" key="1">
    <citation type="journal article" date="2021" name="New Phytol.">
        <title>Evolutionary innovations through gain and loss of genes in the ectomycorrhizal Boletales.</title>
        <authorList>
            <person name="Wu G."/>
            <person name="Miyauchi S."/>
            <person name="Morin E."/>
            <person name="Kuo A."/>
            <person name="Drula E."/>
            <person name="Varga T."/>
            <person name="Kohler A."/>
            <person name="Feng B."/>
            <person name="Cao Y."/>
            <person name="Lipzen A."/>
            <person name="Daum C."/>
            <person name="Hundley H."/>
            <person name="Pangilinan J."/>
            <person name="Johnson J."/>
            <person name="Barry K."/>
            <person name="LaButti K."/>
            <person name="Ng V."/>
            <person name="Ahrendt S."/>
            <person name="Min B."/>
            <person name="Choi I.G."/>
            <person name="Park H."/>
            <person name="Plett J.M."/>
            <person name="Magnuson J."/>
            <person name="Spatafora J.W."/>
            <person name="Nagy L.G."/>
            <person name="Henrissat B."/>
            <person name="Grigoriev I.V."/>
            <person name="Yang Z.L."/>
            <person name="Xu J."/>
            <person name="Martin F.M."/>
        </authorList>
    </citation>
    <scope>NUCLEOTIDE SEQUENCE</scope>
    <source>
        <strain evidence="1">KUC20120723A-06</strain>
    </source>
</reference>